<dbReference type="RefSeq" id="XP_041553256.1">
    <property type="nucleotide sequence ID" value="XM_041700252.1"/>
</dbReference>
<keyword evidence="2" id="KW-1185">Reference proteome</keyword>
<accession>A0A7R7XGT0</accession>
<dbReference type="GeneID" id="64971067"/>
<sequence>MRSSVEMKVQPTPANSRNVALHNSGEIGLIKLSVELYIVPFATLKISRAHFRDYLFLSKDKVLFDVRVRGDDMETLKVLAQRQQSEYFRLVISSARPYASVN</sequence>
<name>A0A7R7XGT0_9EURO</name>
<evidence type="ECO:0000313" key="1">
    <source>
        <dbReference type="EMBL" id="BCS21062.1"/>
    </source>
</evidence>
<dbReference type="EMBL" id="AP024444">
    <property type="protein sequence ID" value="BCS21062.1"/>
    <property type="molecule type" value="Genomic_DNA"/>
</dbReference>
<evidence type="ECO:0000313" key="2">
    <source>
        <dbReference type="Proteomes" id="UP000654913"/>
    </source>
</evidence>
<proteinExistence type="predicted"/>
<dbReference type="Proteomes" id="UP000654913">
    <property type="component" value="Chromosome 2"/>
</dbReference>
<protein>
    <submittedName>
        <fullName evidence="1">Uncharacterized protein</fullName>
    </submittedName>
</protein>
<reference evidence="1" key="2">
    <citation type="submission" date="2021-02" db="EMBL/GenBank/DDBJ databases">
        <title>Aspergillus puulaauensis MK2 genome sequence.</title>
        <authorList>
            <person name="Futagami T."/>
            <person name="Mori K."/>
            <person name="Kadooka C."/>
            <person name="Tanaka T."/>
        </authorList>
    </citation>
    <scope>NUCLEOTIDE SEQUENCE</scope>
    <source>
        <strain evidence="1">MK2</strain>
    </source>
</reference>
<gene>
    <name evidence="1" type="ORF">APUU_21494S</name>
</gene>
<dbReference type="KEGG" id="apuu:APUU_21494S"/>
<organism evidence="1 2">
    <name type="scientific">Aspergillus puulaauensis</name>
    <dbReference type="NCBI Taxonomy" id="1220207"/>
    <lineage>
        <taxon>Eukaryota</taxon>
        <taxon>Fungi</taxon>
        <taxon>Dikarya</taxon>
        <taxon>Ascomycota</taxon>
        <taxon>Pezizomycotina</taxon>
        <taxon>Eurotiomycetes</taxon>
        <taxon>Eurotiomycetidae</taxon>
        <taxon>Eurotiales</taxon>
        <taxon>Aspergillaceae</taxon>
        <taxon>Aspergillus</taxon>
    </lineage>
</organism>
<dbReference type="AlphaFoldDB" id="A0A7R7XGT0"/>
<reference evidence="1" key="1">
    <citation type="submission" date="2021-01" db="EMBL/GenBank/DDBJ databases">
        <authorList>
            <consortium name="Aspergillus puulaauensis MK2 genome sequencing consortium"/>
            <person name="Kazuki M."/>
            <person name="Futagami T."/>
        </authorList>
    </citation>
    <scope>NUCLEOTIDE SEQUENCE</scope>
    <source>
        <strain evidence="1">MK2</strain>
    </source>
</reference>